<dbReference type="PANTHER" id="PTHR36536:SF3">
    <property type="entry name" value="UPF0111 PROTEIN HI_1603"/>
    <property type="match status" value="1"/>
</dbReference>
<protein>
    <submittedName>
        <fullName evidence="2">TIGR00153 family protein</fullName>
    </submittedName>
</protein>
<dbReference type="Pfam" id="PF01865">
    <property type="entry name" value="PhoU_div"/>
    <property type="match status" value="1"/>
</dbReference>
<accession>I3Y5V0</accession>
<dbReference type="Proteomes" id="UP000006062">
    <property type="component" value="Chromosome"/>
</dbReference>
<evidence type="ECO:0000256" key="1">
    <source>
        <dbReference type="ARBA" id="ARBA00008591"/>
    </source>
</evidence>
<gene>
    <name evidence="2" type="ordered locus">Thivi_0299</name>
</gene>
<organism evidence="2 3">
    <name type="scientific">Thiocystis violascens (strain ATCC 17096 / DSM 198 / 6111)</name>
    <name type="common">Chromatium violascens</name>
    <dbReference type="NCBI Taxonomy" id="765911"/>
    <lineage>
        <taxon>Bacteria</taxon>
        <taxon>Pseudomonadati</taxon>
        <taxon>Pseudomonadota</taxon>
        <taxon>Gammaproteobacteria</taxon>
        <taxon>Chromatiales</taxon>
        <taxon>Chromatiaceae</taxon>
        <taxon>Thiocystis</taxon>
    </lineage>
</organism>
<dbReference type="HOGENOM" id="CLU_104916_0_1_6"/>
<reference evidence="2 3" key="1">
    <citation type="submission" date="2012-06" db="EMBL/GenBank/DDBJ databases">
        <title>Complete sequence of Thiocystis violascens DSM 198.</title>
        <authorList>
            <consortium name="US DOE Joint Genome Institute"/>
            <person name="Lucas S."/>
            <person name="Han J."/>
            <person name="Lapidus A."/>
            <person name="Cheng J.-F."/>
            <person name="Goodwin L."/>
            <person name="Pitluck S."/>
            <person name="Peters L."/>
            <person name="Ovchinnikova G."/>
            <person name="Teshima H."/>
            <person name="Detter J.C."/>
            <person name="Han C."/>
            <person name="Tapia R."/>
            <person name="Land M."/>
            <person name="Hauser L."/>
            <person name="Kyrpides N."/>
            <person name="Ivanova N."/>
            <person name="Pagani I."/>
            <person name="Vogl K."/>
            <person name="Liu Z."/>
            <person name="Frigaard N.-U."/>
            <person name="Bryant D."/>
            <person name="Woyke T."/>
        </authorList>
    </citation>
    <scope>NUCLEOTIDE SEQUENCE [LARGE SCALE GENOMIC DNA]</scope>
    <source>
        <strain evidence="3">ATCC 17096 / DSM 198 / 6111</strain>
    </source>
</reference>
<dbReference type="OrthoDB" id="9780540at2"/>
<dbReference type="EMBL" id="CP003154">
    <property type="protein sequence ID" value="AFL72368.1"/>
    <property type="molecule type" value="Genomic_DNA"/>
</dbReference>
<keyword evidence="3" id="KW-1185">Reference proteome</keyword>
<dbReference type="KEGG" id="tvi:Thivi_0299"/>
<dbReference type="NCBIfam" id="TIGR00153">
    <property type="entry name" value="TIGR00153 family protein"/>
    <property type="match status" value="1"/>
</dbReference>
<proteinExistence type="inferred from homology"/>
<evidence type="ECO:0000313" key="2">
    <source>
        <dbReference type="EMBL" id="AFL72368.1"/>
    </source>
</evidence>
<evidence type="ECO:0000313" key="3">
    <source>
        <dbReference type="Proteomes" id="UP000006062"/>
    </source>
</evidence>
<comment type="similarity">
    <text evidence="1">Belongs to the UPF0111 family.</text>
</comment>
<dbReference type="Gene3D" id="1.20.58.220">
    <property type="entry name" value="Phosphate transport system protein phou homolog 2, domain 2"/>
    <property type="match status" value="1"/>
</dbReference>
<dbReference type="RefSeq" id="WP_014776872.1">
    <property type="nucleotide sequence ID" value="NC_018012.1"/>
</dbReference>
<dbReference type="STRING" id="765911.Thivi_0299"/>
<name>I3Y5V0_THIV6</name>
<sequence>MKSTNPIGALFGRSPFKPMQEHMRFVNDCVAQTPLLFEALIAGDPDSLETIKTTIFAWEDRANGLKHQIRLHLPRSLFMPVDRRDLLDLLDRQDAIADTAKDIASLLVQREIPVPLDLRDDLRALVLSCTAACAQAMAVIDELDELIETGFQGAEATRVEQMVEELDRRGRAADALGMALARSLFRQEDRMDPVTVIVWHQLIQWVGNLADGAEKVGDHLLPLIAR</sequence>
<dbReference type="InterPro" id="IPR002727">
    <property type="entry name" value="DUF47"/>
</dbReference>
<dbReference type="SUPFAM" id="SSF109755">
    <property type="entry name" value="PhoU-like"/>
    <property type="match status" value="1"/>
</dbReference>
<dbReference type="InterPro" id="IPR018445">
    <property type="entry name" value="Put_Phosphate_transp_reg"/>
</dbReference>
<dbReference type="InterPro" id="IPR038078">
    <property type="entry name" value="PhoU-like_sf"/>
</dbReference>
<dbReference type="AlphaFoldDB" id="I3Y5V0"/>
<dbReference type="PANTHER" id="PTHR36536">
    <property type="entry name" value="UPF0111 PROTEIN HI_1603"/>
    <property type="match status" value="1"/>
</dbReference>
<dbReference type="eggNOG" id="COG1392">
    <property type="taxonomic scope" value="Bacteria"/>
</dbReference>